<evidence type="ECO:0000256" key="5">
    <source>
        <dbReference type="ARBA" id="ARBA00023136"/>
    </source>
</evidence>
<dbReference type="PROSITE" id="PS50850">
    <property type="entry name" value="MFS"/>
    <property type="match status" value="1"/>
</dbReference>
<dbReference type="InterPro" id="IPR050495">
    <property type="entry name" value="ATG22/LtaA_families"/>
</dbReference>
<dbReference type="EMBL" id="QAMZ01000029">
    <property type="protein sequence ID" value="PWL53972.1"/>
    <property type="molecule type" value="Genomic_DNA"/>
</dbReference>
<gene>
    <name evidence="8" type="ORF">DBY38_06130</name>
    <name evidence="9" type="ORF">SAMN04487885_12347</name>
</gene>
<dbReference type="Pfam" id="PF11700">
    <property type="entry name" value="ATG22"/>
    <property type="match status" value="1"/>
</dbReference>
<feature type="transmembrane region" description="Helical" evidence="6">
    <location>
        <begin position="232"/>
        <end position="252"/>
    </location>
</feature>
<dbReference type="EMBL" id="FOOE01000023">
    <property type="protein sequence ID" value="SFG05871.1"/>
    <property type="molecule type" value="Genomic_DNA"/>
</dbReference>
<feature type="domain" description="Major facilitator superfamily (MFS) profile" evidence="7">
    <location>
        <begin position="230"/>
        <end position="412"/>
    </location>
</feature>
<keyword evidence="2" id="KW-0813">Transport</keyword>
<reference evidence="9 10" key="1">
    <citation type="submission" date="2016-10" db="EMBL/GenBank/DDBJ databases">
        <authorList>
            <person name="de Groot N.N."/>
        </authorList>
    </citation>
    <scope>NUCLEOTIDE SEQUENCE [LARGE SCALE GENOMIC DNA]</scope>
    <source>
        <strain evidence="9 10">NLAE-zl-G419</strain>
    </source>
</reference>
<keyword evidence="10" id="KW-1185">Reference proteome</keyword>
<dbReference type="InterPro" id="IPR036259">
    <property type="entry name" value="MFS_trans_sf"/>
</dbReference>
<keyword evidence="5 6" id="KW-0472">Membrane</keyword>
<dbReference type="Proteomes" id="UP000182135">
    <property type="component" value="Unassembled WGS sequence"/>
</dbReference>
<evidence type="ECO:0000313" key="9">
    <source>
        <dbReference type="EMBL" id="SFG05871.1"/>
    </source>
</evidence>
<proteinExistence type="predicted"/>
<feature type="transmembrane region" description="Helical" evidence="6">
    <location>
        <begin position="103"/>
        <end position="123"/>
    </location>
</feature>
<protein>
    <submittedName>
        <fullName evidence="8 9">MFS transporter</fullName>
    </submittedName>
</protein>
<evidence type="ECO:0000256" key="2">
    <source>
        <dbReference type="ARBA" id="ARBA00022448"/>
    </source>
</evidence>
<dbReference type="InterPro" id="IPR024671">
    <property type="entry name" value="Atg22-like"/>
</dbReference>
<feature type="transmembrane region" description="Helical" evidence="6">
    <location>
        <begin position="144"/>
        <end position="162"/>
    </location>
</feature>
<feature type="transmembrane region" description="Helical" evidence="6">
    <location>
        <begin position="264"/>
        <end position="284"/>
    </location>
</feature>
<sequence>MTKQEKSWIMYDWANSAYSLAITTAILPVFFKSVAASNLSPATSTAYWGYTNSLATLIISVLAPILGAIADYKGYKKKFFSTFLIIGVISTALLSFVGEGNWIFCSIVYTLSVIGFSGSNIFYDSFLTDVTTEERMDKISSLGFGYGYIGSCIPFIISMVLISKPSLIGLDTISATRVAFILTALWWFVFSIPMMKNVNQEYYIEHEPNAIRNSFKRLFKTVKHISKYRSTFLFLVSYFFYIDGVNTIIKMATSYGTDLGLSASKLMIILLVLQIVAFPFAIIYGKLAEKYSPRKMILVGIVTYTFISIFGYFMTTELHYWILAFLVGSAQGGIQALSRSYFGKLIPKEKSSEFFGIYNIVGKFSAIFGPLLMGLTTQITGDSRKGVLSLIILFVIGLLIFLKVDEGEKIQV</sequence>
<organism evidence="9 10">
    <name type="scientific">Clostridium cadaveris</name>
    <dbReference type="NCBI Taxonomy" id="1529"/>
    <lineage>
        <taxon>Bacteria</taxon>
        <taxon>Bacillati</taxon>
        <taxon>Bacillota</taxon>
        <taxon>Clostridia</taxon>
        <taxon>Eubacteriales</taxon>
        <taxon>Clostridiaceae</taxon>
        <taxon>Clostridium</taxon>
    </lineage>
</organism>
<accession>A0A1I2NX78</accession>
<dbReference type="RefSeq" id="WP_027638815.1">
    <property type="nucleotide sequence ID" value="NZ_BAAACD010000023.1"/>
</dbReference>
<evidence type="ECO:0000313" key="11">
    <source>
        <dbReference type="Proteomes" id="UP000246114"/>
    </source>
</evidence>
<dbReference type="OrthoDB" id="9768783at2"/>
<dbReference type="InterPro" id="IPR020846">
    <property type="entry name" value="MFS_dom"/>
</dbReference>
<keyword evidence="4 6" id="KW-1133">Transmembrane helix</keyword>
<feature type="transmembrane region" description="Helical" evidence="6">
    <location>
        <begin position="387"/>
        <end position="404"/>
    </location>
</feature>
<evidence type="ECO:0000256" key="6">
    <source>
        <dbReference type="SAM" id="Phobius"/>
    </source>
</evidence>
<feature type="transmembrane region" description="Helical" evidence="6">
    <location>
        <begin position="320"/>
        <end position="342"/>
    </location>
</feature>
<dbReference type="GO" id="GO:0022857">
    <property type="term" value="F:transmembrane transporter activity"/>
    <property type="evidence" value="ECO:0007669"/>
    <property type="project" value="InterPro"/>
</dbReference>
<dbReference type="GO" id="GO:0005886">
    <property type="term" value="C:plasma membrane"/>
    <property type="evidence" value="ECO:0007669"/>
    <property type="project" value="UniProtKB-SubCell"/>
</dbReference>
<feature type="transmembrane region" description="Helical" evidence="6">
    <location>
        <begin position="168"/>
        <end position="190"/>
    </location>
</feature>
<dbReference type="GeneID" id="90543423"/>
<feature type="transmembrane region" description="Helical" evidence="6">
    <location>
        <begin position="354"/>
        <end position="375"/>
    </location>
</feature>
<reference evidence="8 11" key="2">
    <citation type="submission" date="2018-03" db="EMBL/GenBank/DDBJ databases">
        <title>The uncultured portion of the human microbiome is neutrally assembled.</title>
        <authorList>
            <person name="Jeraldo P."/>
            <person name="Boardman L."/>
            <person name="White B.A."/>
            <person name="Nelson H."/>
            <person name="Goldenfeld N."/>
            <person name="Chia N."/>
        </authorList>
    </citation>
    <scope>NUCLEOTIDE SEQUENCE [LARGE SCALE GENOMIC DNA]</scope>
    <source>
        <strain evidence="8">CIM:MAG 903</strain>
    </source>
</reference>
<comment type="subcellular location">
    <subcellularLocation>
        <location evidence="1">Cell membrane</location>
        <topology evidence="1">Multi-pass membrane protein</topology>
    </subcellularLocation>
</comment>
<dbReference type="PANTHER" id="PTHR23519">
    <property type="entry name" value="AUTOPHAGY-RELATED PROTEIN 22"/>
    <property type="match status" value="1"/>
</dbReference>
<evidence type="ECO:0000256" key="3">
    <source>
        <dbReference type="ARBA" id="ARBA00022692"/>
    </source>
</evidence>
<feature type="transmembrane region" description="Helical" evidence="6">
    <location>
        <begin position="296"/>
        <end position="314"/>
    </location>
</feature>
<keyword evidence="3 6" id="KW-0812">Transmembrane</keyword>
<dbReference type="SUPFAM" id="SSF103473">
    <property type="entry name" value="MFS general substrate transporter"/>
    <property type="match status" value="1"/>
</dbReference>
<evidence type="ECO:0000313" key="10">
    <source>
        <dbReference type="Proteomes" id="UP000182135"/>
    </source>
</evidence>
<evidence type="ECO:0000259" key="7">
    <source>
        <dbReference type="PROSITE" id="PS50850"/>
    </source>
</evidence>
<evidence type="ECO:0000313" key="8">
    <source>
        <dbReference type="EMBL" id="PWL53972.1"/>
    </source>
</evidence>
<evidence type="ECO:0000256" key="4">
    <source>
        <dbReference type="ARBA" id="ARBA00022989"/>
    </source>
</evidence>
<dbReference type="STRING" id="1529.SAMN04487885_12347"/>
<dbReference type="PANTHER" id="PTHR23519:SF1">
    <property type="entry name" value="AUTOPHAGY-RELATED PROTEIN 22"/>
    <property type="match status" value="1"/>
</dbReference>
<name>A0A1I2NX78_9CLOT</name>
<feature type="transmembrane region" description="Helical" evidence="6">
    <location>
        <begin position="46"/>
        <end position="67"/>
    </location>
</feature>
<feature type="transmembrane region" description="Helical" evidence="6">
    <location>
        <begin position="79"/>
        <end position="97"/>
    </location>
</feature>
<dbReference type="Gene3D" id="1.20.1250.20">
    <property type="entry name" value="MFS general substrate transporter like domains"/>
    <property type="match status" value="2"/>
</dbReference>
<dbReference type="eggNOG" id="COG2270">
    <property type="taxonomic scope" value="Bacteria"/>
</dbReference>
<evidence type="ECO:0000256" key="1">
    <source>
        <dbReference type="ARBA" id="ARBA00004651"/>
    </source>
</evidence>
<dbReference type="AlphaFoldDB" id="A0A1I2NX78"/>
<dbReference type="CDD" id="cd17482">
    <property type="entry name" value="MFS_YxiO_like"/>
    <property type="match status" value="1"/>
</dbReference>
<dbReference type="Proteomes" id="UP000246114">
    <property type="component" value="Unassembled WGS sequence"/>
</dbReference>